<keyword evidence="2 8" id="KW-0812">Transmembrane</keyword>
<evidence type="ECO:0000256" key="7">
    <source>
        <dbReference type="ARBA" id="ARBA00023224"/>
    </source>
</evidence>
<evidence type="ECO:0000313" key="10">
    <source>
        <dbReference type="EMBL" id="EFO88513.1"/>
    </source>
</evidence>
<proteinExistence type="predicted"/>
<feature type="transmembrane region" description="Helical" evidence="8">
    <location>
        <begin position="55"/>
        <end position="75"/>
    </location>
</feature>
<feature type="transmembrane region" description="Helical" evidence="8">
    <location>
        <begin position="228"/>
        <end position="246"/>
    </location>
</feature>
<accession>E3N7C6</accession>
<dbReference type="GeneID" id="9813229"/>
<feature type="domain" description="G-protein coupled receptors family 1 profile" evidence="9">
    <location>
        <begin position="66"/>
        <end position="245"/>
    </location>
</feature>
<dbReference type="InParanoid" id="E3N7C6"/>
<name>E3N7C6_CAERE</name>
<dbReference type="RefSeq" id="XP_003095679.2">
    <property type="nucleotide sequence ID" value="XM_003095631.2"/>
</dbReference>
<keyword evidence="4" id="KW-0297">G-protein coupled receptor</keyword>
<sequence length="280" mass="31797">MDAKIIKPKNHLQGLADICTIVIYSSLLAARYFSFGNIFIYSLSPYSAMAYTNSGPFMFTLRGVGVFLITTQRYLTVCKSHGPFNYQLNHCPPFLIGLGHWFLALLIYLPALLHTETRFENETTLLTIASRTHLQYTSITVMSTYLVACISVILMYSQIIIVMIRARKVDHGISQITMKTSNKKLKDARLTLHVFILVIFCFIAFFFYIGEYILAYDEDNTRVRAFRLYYPTVSGNLSFINPIMLLTLNKDVQNAFCCKLKRPPTTLSLIARNGAKSTTG</sequence>
<keyword evidence="11" id="KW-1185">Reference proteome</keyword>
<evidence type="ECO:0000256" key="5">
    <source>
        <dbReference type="ARBA" id="ARBA00023136"/>
    </source>
</evidence>
<feature type="transmembrane region" description="Helical" evidence="8">
    <location>
        <begin position="21"/>
        <end position="43"/>
    </location>
</feature>
<dbReference type="SUPFAM" id="SSF81321">
    <property type="entry name" value="Family A G protein-coupled receptor-like"/>
    <property type="match status" value="1"/>
</dbReference>
<dbReference type="GO" id="GO:0005886">
    <property type="term" value="C:plasma membrane"/>
    <property type="evidence" value="ECO:0007669"/>
    <property type="project" value="TreeGrafter"/>
</dbReference>
<evidence type="ECO:0000256" key="6">
    <source>
        <dbReference type="ARBA" id="ARBA00023170"/>
    </source>
</evidence>
<evidence type="ECO:0000259" key="9">
    <source>
        <dbReference type="PROSITE" id="PS50262"/>
    </source>
</evidence>
<evidence type="ECO:0000256" key="1">
    <source>
        <dbReference type="ARBA" id="ARBA00004141"/>
    </source>
</evidence>
<evidence type="ECO:0000256" key="3">
    <source>
        <dbReference type="ARBA" id="ARBA00022989"/>
    </source>
</evidence>
<dbReference type="PANTHER" id="PTHR24238">
    <property type="entry name" value="G-PROTEIN COUPLED RECEPTOR"/>
    <property type="match status" value="1"/>
</dbReference>
<evidence type="ECO:0000313" key="11">
    <source>
        <dbReference type="Proteomes" id="UP000008281"/>
    </source>
</evidence>
<dbReference type="CTD" id="9813229"/>
<feature type="transmembrane region" description="Helical" evidence="8">
    <location>
        <begin position="187"/>
        <end position="208"/>
    </location>
</feature>
<dbReference type="HOGENOM" id="CLU_855858_0_0_1"/>
<dbReference type="FunCoup" id="E3N7C6">
    <property type="interactions" value="6"/>
</dbReference>
<dbReference type="eggNOG" id="ENOG502TH0A">
    <property type="taxonomic scope" value="Eukaryota"/>
</dbReference>
<dbReference type="Proteomes" id="UP000008281">
    <property type="component" value="Unassembled WGS sequence"/>
</dbReference>
<feature type="transmembrane region" description="Helical" evidence="8">
    <location>
        <begin position="95"/>
        <end position="113"/>
    </location>
</feature>
<dbReference type="OMA" id="YSQIAVV"/>
<keyword evidence="7" id="KW-0807">Transducer</keyword>
<evidence type="ECO:0000256" key="2">
    <source>
        <dbReference type="ARBA" id="ARBA00022692"/>
    </source>
</evidence>
<dbReference type="AlphaFoldDB" id="E3N7C6"/>
<evidence type="ECO:0000256" key="4">
    <source>
        <dbReference type="ARBA" id="ARBA00023040"/>
    </source>
</evidence>
<dbReference type="InterPro" id="IPR017452">
    <property type="entry name" value="GPCR_Rhodpsn_7TM"/>
</dbReference>
<organism evidence="11">
    <name type="scientific">Caenorhabditis remanei</name>
    <name type="common">Caenorhabditis vulgaris</name>
    <dbReference type="NCBI Taxonomy" id="31234"/>
    <lineage>
        <taxon>Eukaryota</taxon>
        <taxon>Metazoa</taxon>
        <taxon>Ecdysozoa</taxon>
        <taxon>Nematoda</taxon>
        <taxon>Chromadorea</taxon>
        <taxon>Rhabditida</taxon>
        <taxon>Rhabditina</taxon>
        <taxon>Rhabditomorpha</taxon>
        <taxon>Rhabditoidea</taxon>
        <taxon>Rhabditidae</taxon>
        <taxon>Peloderinae</taxon>
        <taxon>Caenorhabditis</taxon>
    </lineage>
</organism>
<dbReference type="PROSITE" id="PS50262">
    <property type="entry name" value="G_PROTEIN_RECEP_F1_2"/>
    <property type="match status" value="1"/>
</dbReference>
<gene>
    <name evidence="10" type="primary">Cre-srv-34</name>
    <name evidence="10" type="ORF">CRE_13057</name>
</gene>
<reference evidence="10" key="1">
    <citation type="submission" date="2007-07" db="EMBL/GenBank/DDBJ databases">
        <title>PCAP assembly of the Caenorhabditis remanei genome.</title>
        <authorList>
            <consortium name="The Caenorhabditis remanei Sequencing Consortium"/>
            <person name="Wilson R.K."/>
        </authorList>
    </citation>
    <scope>NUCLEOTIDE SEQUENCE [LARGE SCALE GENOMIC DNA]</scope>
    <source>
        <strain evidence="10">PB4641</strain>
    </source>
</reference>
<feature type="transmembrane region" description="Helical" evidence="8">
    <location>
        <begin position="145"/>
        <end position="166"/>
    </location>
</feature>
<evidence type="ECO:0000256" key="8">
    <source>
        <dbReference type="SAM" id="Phobius"/>
    </source>
</evidence>
<dbReference type="InterPro" id="IPR019426">
    <property type="entry name" value="7TM_GPCR_serpentine_rcpt_Srv"/>
</dbReference>
<dbReference type="OrthoDB" id="5853161at2759"/>
<dbReference type="KEGG" id="crq:GCK72_019693"/>
<keyword evidence="5 8" id="KW-0472">Membrane</keyword>
<comment type="subcellular location">
    <subcellularLocation>
        <location evidence="1">Membrane</location>
        <topology evidence="1">Multi-pass membrane protein</topology>
    </subcellularLocation>
</comment>
<keyword evidence="3 8" id="KW-1133">Transmembrane helix</keyword>
<dbReference type="PANTHER" id="PTHR24238:SF26">
    <property type="entry name" value="G-PROTEIN COUPLED RECEPTORS FAMILY 1 PROFILE DOMAIN-CONTAINING PROTEIN"/>
    <property type="match status" value="1"/>
</dbReference>
<dbReference type="Pfam" id="PF10323">
    <property type="entry name" value="7TM_GPCR_Srv"/>
    <property type="match status" value="1"/>
</dbReference>
<dbReference type="Gene3D" id="1.20.1070.10">
    <property type="entry name" value="Rhodopsin 7-helix transmembrane proteins"/>
    <property type="match status" value="1"/>
</dbReference>
<dbReference type="EMBL" id="DS268547">
    <property type="protein sequence ID" value="EFO88513.1"/>
    <property type="molecule type" value="Genomic_DNA"/>
</dbReference>
<dbReference type="GO" id="GO:0008188">
    <property type="term" value="F:neuropeptide receptor activity"/>
    <property type="evidence" value="ECO:0007669"/>
    <property type="project" value="TreeGrafter"/>
</dbReference>
<protein>
    <submittedName>
        <fullName evidence="10">CRE-SRV-34 protein</fullName>
    </submittedName>
</protein>
<keyword evidence="6" id="KW-0675">Receptor</keyword>